<dbReference type="Pfam" id="PF01416">
    <property type="entry name" value="PseudoU_synth_1"/>
    <property type="match status" value="1"/>
</dbReference>
<feature type="binding site" evidence="4 6">
    <location>
        <position position="109"/>
    </location>
    <ligand>
        <name>substrate</name>
    </ligand>
</feature>
<dbReference type="PANTHER" id="PTHR11142">
    <property type="entry name" value="PSEUDOURIDYLATE SYNTHASE"/>
    <property type="match status" value="1"/>
</dbReference>
<evidence type="ECO:0000256" key="6">
    <source>
        <dbReference type="PIRSR" id="PIRSR001430-2"/>
    </source>
</evidence>
<comment type="caution">
    <text evidence="4">Lacks conserved residue(s) required for the propagation of feature annotation.</text>
</comment>
<evidence type="ECO:0000256" key="5">
    <source>
        <dbReference type="PIRSR" id="PIRSR001430-1"/>
    </source>
</evidence>
<name>A0A3N4M4Q0_9BACT</name>
<dbReference type="HAMAP" id="MF_00171">
    <property type="entry name" value="TruA"/>
    <property type="match status" value="1"/>
</dbReference>
<evidence type="ECO:0000313" key="9">
    <source>
        <dbReference type="EMBL" id="RPD37898.1"/>
    </source>
</evidence>
<dbReference type="GO" id="GO:0160147">
    <property type="term" value="F:tRNA pseudouridine(38-40) synthase activity"/>
    <property type="evidence" value="ECO:0007669"/>
    <property type="project" value="UniProtKB-EC"/>
</dbReference>
<dbReference type="OrthoDB" id="9811823at2"/>
<reference evidence="10" key="1">
    <citation type="submission" date="2018-11" db="EMBL/GenBank/DDBJ databases">
        <title>Chitinophaga lutea sp.nov., isolate from arsenic contaminated soil.</title>
        <authorList>
            <person name="Zong Y."/>
        </authorList>
    </citation>
    <scope>NUCLEOTIDE SEQUENCE [LARGE SCALE GENOMIC DNA]</scope>
    <source>
        <strain evidence="10">YLT18</strain>
    </source>
</reference>
<protein>
    <recommendedName>
        <fullName evidence="4">tRNA pseudouridine synthase A</fullName>
        <ecNumber evidence="4">5.4.99.12</ecNumber>
    </recommendedName>
    <alternativeName>
        <fullName evidence="4">tRNA pseudouridine(38-40) synthase</fullName>
    </alternativeName>
    <alternativeName>
        <fullName evidence="4">tRNA pseudouridylate synthase I</fullName>
    </alternativeName>
    <alternativeName>
        <fullName evidence="4">tRNA-uridine isomerase I</fullName>
    </alternativeName>
</protein>
<dbReference type="InterPro" id="IPR020095">
    <property type="entry name" value="PsdUridine_synth_TruA_C"/>
</dbReference>
<proteinExistence type="inferred from homology"/>
<dbReference type="PIRSF" id="PIRSF001430">
    <property type="entry name" value="tRNA_psdUrid_synth"/>
    <property type="match status" value="1"/>
</dbReference>
<keyword evidence="2 4" id="KW-0819">tRNA processing</keyword>
<dbReference type="SUPFAM" id="SSF55120">
    <property type="entry name" value="Pseudouridine synthase"/>
    <property type="match status" value="1"/>
</dbReference>
<dbReference type="CDD" id="cd02570">
    <property type="entry name" value="PseudoU_synth_EcTruA"/>
    <property type="match status" value="1"/>
</dbReference>
<keyword evidence="10" id="KW-1185">Reference proteome</keyword>
<organism evidence="9 10">
    <name type="scientific">Chitinophaga barathri</name>
    <dbReference type="NCBI Taxonomy" id="1647451"/>
    <lineage>
        <taxon>Bacteria</taxon>
        <taxon>Pseudomonadati</taxon>
        <taxon>Bacteroidota</taxon>
        <taxon>Chitinophagia</taxon>
        <taxon>Chitinophagales</taxon>
        <taxon>Chitinophagaceae</taxon>
        <taxon>Chitinophaga</taxon>
    </lineage>
</organism>
<dbReference type="PANTHER" id="PTHR11142:SF0">
    <property type="entry name" value="TRNA PSEUDOURIDINE SYNTHASE-LIKE 1"/>
    <property type="match status" value="1"/>
</dbReference>
<comment type="caution">
    <text evidence="9">The sequence shown here is derived from an EMBL/GenBank/DDBJ whole genome shotgun (WGS) entry which is preliminary data.</text>
</comment>
<gene>
    <name evidence="4 9" type="primary">truA</name>
    <name evidence="9" type="ORF">EG028_27490</name>
</gene>
<dbReference type="NCBIfam" id="TIGR00071">
    <property type="entry name" value="hisT_truA"/>
    <property type="match status" value="1"/>
</dbReference>
<dbReference type="Gene3D" id="3.30.70.580">
    <property type="entry name" value="Pseudouridine synthase I, catalytic domain, N-terminal subdomain"/>
    <property type="match status" value="1"/>
</dbReference>
<dbReference type="GO" id="GO:0031119">
    <property type="term" value="P:tRNA pseudouridine synthesis"/>
    <property type="evidence" value="ECO:0007669"/>
    <property type="project" value="UniProtKB-UniRule"/>
</dbReference>
<comment type="subunit">
    <text evidence="4">Homodimer.</text>
</comment>
<dbReference type="FunFam" id="3.30.70.580:FF:000001">
    <property type="entry name" value="tRNA pseudouridine synthase A"/>
    <property type="match status" value="1"/>
</dbReference>
<accession>A0A3N4M4Q0</accession>
<dbReference type="InterPro" id="IPR020103">
    <property type="entry name" value="PsdUridine_synth_cat_dom_sf"/>
</dbReference>
<dbReference type="RefSeq" id="WP_120519471.1">
    <property type="nucleotide sequence ID" value="NZ_QXZY01000021.1"/>
</dbReference>
<comment type="catalytic activity">
    <reaction evidence="4 7">
        <text>uridine(38/39/40) in tRNA = pseudouridine(38/39/40) in tRNA</text>
        <dbReference type="Rhea" id="RHEA:22376"/>
        <dbReference type="Rhea" id="RHEA-COMP:10085"/>
        <dbReference type="Rhea" id="RHEA-COMP:10087"/>
        <dbReference type="ChEBI" id="CHEBI:65314"/>
        <dbReference type="ChEBI" id="CHEBI:65315"/>
        <dbReference type="EC" id="5.4.99.12"/>
    </reaction>
</comment>
<evidence type="ECO:0000256" key="1">
    <source>
        <dbReference type="ARBA" id="ARBA00009375"/>
    </source>
</evidence>
<sequence>MARYFIEVAYMGGRYSGFQVQENALTVQSEIDRAISLLMRETVETTGSSRTDAGVHARQNFLHFDTEKALHPQFMYKMNAILPQDVVLKGVYAVADDLHSRFAATGRAYEYTLYPFKDPFMRDRGYYYPYTINMEALQEAAAAVMEYTDFSTFSKRNTQVKTYNCAIKESYWTQEEGRLVYRVSANRFLRGMVRGLVGTMLRVGRGKLTMAEFRAAIESRDCTRADFAVPGHGLSLMRVMYADGVLGENIGR</sequence>
<dbReference type="InterPro" id="IPR001406">
    <property type="entry name" value="PsdUridine_synth_TruA"/>
</dbReference>
<dbReference type="EC" id="5.4.99.12" evidence="4"/>
<feature type="domain" description="Pseudouridine synthase I TruA alpha/beta" evidence="8">
    <location>
        <begin position="149"/>
        <end position="241"/>
    </location>
</feature>
<evidence type="ECO:0000313" key="10">
    <source>
        <dbReference type="Proteomes" id="UP000279089"/>
    </source>
</evidence>
<evidence type="ECO:0000256" key="3">
    <source>
        <dbReference type="ARBA" id="ARBA00023235"/>
    </source>
</evidence>
<evidence type="ECO:0000256" key="7">
    <source>
        <dbReference type="RuleBase" id="RU003792"/>
    </source>
</evidence>
<keyword evidence="3 4" id="KW-0413">Isomerase</keyword>
<evidence type="ECO:0000256" key="4">
    <source>
        <dbReference type="HAMAP-Rule" id="MF_00171"/>
    </source>
</evidence>
<dbReference type="Gene3D" id="3.30.70.660">
    <property type="entry name" value="Pseudouridine synthase I, catalytic domain, C-terminal subdomain"/>
    <property type="match status" value="1"/>
</dbReference>
<dbReference type="InterPro" id="IPR020097">
    <property type="entry name" value="PsdUridine_synth_TruA_a/b_dom"/>
</dbReference>
<comment type="similarity">
    <text evidence="1 4 7">Belongs to the tRNA pseudouridine synthase TruA family.</text>
</comment>
<evidence type="ECO:0000259" key="8">
    <source>
        <dbReference type="Pfam" id="PF01416"/>
    </source>
</evidence>
<comment type="function">
    <text evidence="4">Formation of pseudouridine at positions 38, 39 and 40 in the anticodon stem and loop of transfer RNAs.</text>
</comment>
<feature type="active site" description="Nucleophile" evidence="4 5">
    <location>
        <position position="52"/>
    </location>
</feature>
<dbReference type="AlphaFoldDB" id="A0A3N4M4Q0"/>
<dbReference type="Proteomes" id="UP000279089">
    <property type="component" value="Unassembled WGS sequence"/>
</dbReference>
<dbReference type="GO" id="GO:0003723">
    <property type="term" value="F:RNA binding"/>
    <property type="evidence" value="ECO:0007669"/>
    <property type="project" value="InterPro"/>
</dbReference>
<evidence type="ECO:0000256" key="2">
    <source>
        <dbReference type="ARBA" id="ARBA00022694"/>
    </source>
</evidence>
<dbReference type="EMBL" id="RMBX01000022">
    <property type="protein sequence ID" value="RPD37898.1"/>
    <property type="molecule type" value="Genomic_DNA"/>
</dbReference>
<dbReference type="InterPro" id="IPR020094">
    <property type="entry name" value="TruA/RsuA/RluB/E/F_N"/>
</dbReference>